<proteinExistence type="predicted"/>
<reference evidence="5 6" key="1">
    <citation type="submission" date="2012-10" db="EMBL/GenBank/DDBJ databases">
        <authorList>
            <person name="Zafar N."/>
            <person name="Inman J."/>
            <person name="Hall N."/>
            <person name="Lorenzi H."/>
            <person name="Caler E."/>
        </authorList>
    </citation>
    <scope>NUCLEOTIDE SEQUENCE [LARGE SCALE GENOMIC DNA]</scope>
    <source>
        <strain evidence="5 6">IP1</strain>
    </source>
</reference>
<evidence type="ECO:0000313" key="5">
    <source>
        <dbReference type="EMBL" id="ELP89990.1"/>
    </source>
</evidence>
<comment type="subcellular location">
    <subcellularLocation>
        <location evidence="1">Nucleus</location>
    </subcellularLocation>
</comment>
<evidence type="ECO:0000259" key="4">
    <source>
        <dbReference type="SMART" id="SM00731"/>
    </source>
</evidence>
<dbReference type="InterPro" id="IPR044245">
    <property type="entry name" value="Spartan"/>
</dbReference>
<protein>
    <recommendedName>
        <fullName evidence="4">SprT-like domain-containing protein</fullName>
    </recommendedName>
</protein>
<dbReference type="GO" id="GO:0003697">
    <property type="term" value="F:single-stranded DNA binding"/>
    <property type="evidence" value="ECO:0007669"/>
    <property type="project" value="InterPro"/>
</dbReference>
<feature type="region of interest" description="Disordered" evidence="3">
    <location>
        <begin position="285"/>
        <end position="306"/>
    </location>
</feature>
<evidence type="ECO:0000313" key="6">
    <source>
        <dbReference type="Proteomes" id="UP000014680"/>
    </source>
</evidence>
<keyword evidence="2" id="KW-0539">Nucleus</keyword>
<dbReference type="Pfam" id="PF10263">
    <property type="entry name" value="SprT-like"/>
    <property type="match status" value="1"/>
</dbReference>
<dbReference type="SMART" id="SM00731">
    <property type="entry name" value="SprT"/>
    <property type="match status" value="1"/>
</dbReference>
<dbReference type="PANTHER" id="PTHR21220">
    <property type="entry name" value="DNA-DEPENDENT METALLOPROTEASE SPRTN"/>
    <property type="match status" value="1"/>
</dbReference>
<organism evidence="5 6">
    <name type="scientific">Entamoeba invadens IP1</name>
    <dbReference type="NCBI Taxonomy" id="370355"/>
    <lineage>
        <taxon>Eukaryota</taxon>
        <taxon>Amoebozoa</taxon>
        <taxon>Evosea</taxon>
        <taxon>Archamoebae</taxon>
        <taxon>Mastigamoebida</taxon>
        <taxon>Entamoebidae</taxon>
        <taxon>Entamoeba</taxon>
    </lineage>
</organism>
<evidence type="ECO:0000256" key="2">
    <source>
        <dbReference type="ARBA" id="ARBA00023242"/>
    </source>
</evidence>
<dbReference type="EMBL" id="KB206537">
    <property type="protein sequence ID" value="ELP89990.1"/>
    <property type="molecule type" value="Genomic_DNA"/>
</dbReference>
<dbReference type="VEuPathDB" id="AmoebaDB:EIN_403040"/>
<dbReference type="PANTHER" id="PTHR21220:SF0">
    <property type="entry name" value="DNA-DEPENDENT METALLOPROTEASE SPRTN"/>
    <property type="match status" value="1"/>
</dbReference>
<dbReference type="InterPro" id="IPR055220">
    <property type="entry name" value="SPRTN_ZBD"/>
</dbReference>
<evidence type="ECO:0000256" key="3">
    <source>
        <dbReference type="SAM" id="MobiDB-lite"/>
    </source>
</evidence>
<dbReference type="AlphaFoldDB" id="A0A0A1U6P7"/>
<dbReference type="GeneID" id="14889139"/>
<keyword evidence="6" id="KW-1185">Reference proteome</keyword>
<dbReference type="InterPro" id="IPR006640">
    <property type="entry name" value="SprT-like_domain"/>
</dbReference>
<dbReference type="Proteomes" id="UP000014680">
    <property type="component" value="Unassembled WGS sequence"/>
</dbReference>
<dbReference type="KEGG" id="eiv:EIN_403040"/>
<gene>
    <name evidence="5" type="ORF">EIN_403040</name>
</gene>
<evidence type="ECO:0000256" key="1">
    <source>
        <dbReference type="ARBA" id="ARBA00004123"/>
    </source>
</evidence>
<dbReference type="GO" id="GO:0031593">
    <property type="term" value="F:polyubiquitin modification-dependent protein binding"/>
    <property type="evidence" value="ECO:0007669"/>
    <property type="project" value="TreeGrafter"/>
</dbReference>
<dbReference type="RefSeq" id="XP_004256761.1">
    <property type="nucleotide sequence ID" value="XM_004256713.1"/>
</dbReference>
<dbReference type="OMA" id="WMTVINE"/>
<feature type="domain" description="SprT-like" evidence="4">
    <location>
        <begin position="115"/>
        <end position="281"/>
    </location>
</feature>
<dbReference type="Pfam" id="PF22934">
    <property type="entry name" value="SPRTN_ZBD"/>
    <property type="match status" value="1"/>
</dbReference>
<dbReference type="GO" id="GO:0006974">
    <property type="term" value="P:DNA damage response"/>
    <property type="evidence" value="ECO:0007669"/>
    <property type="project" value="InterPro"/>
</dbReference>
<dbReference type="GO" id="GO:0004222">
    <property type="term" value="F:metalloendopeptidase activity"/>
    <property type="evidence" value="ECO:0007669"/>
    <property type="project" value="InterPro"/>
</dbReference>
<dbReference type="OrthoDB" id="5236983at2759"/>
<accession>A0A0A1U6P7</accession>
<name>A0A0A1U6P7_ENTIV</name>
<dbReference type="GO" id="GO:0005634">
    <property type="term" value="C:nucleus"/>
    <property type="evidence" value="ECO:0007669"/>
    <property type="project" value="UniProtKB-SubCell"/>
</dbReference>
<sequence>MSIIDVDQVVIPKLIFYNDPTVINMCHPTIERDDFVEGEKELEELNTQIVTNTPEVEFGGTKKREEEDMYVIVETTGFDYFKYQPTLHESDIQYFMTHYKNASDFINQEIQKDIIDVNECFKHINRMMFRDHITNTTIEWSKRMTSCAGICYGKPNGCVIRLSQGILSYRPTKDTVTTLVHESVHAHLFRTHTRDDDSHGTRFHEWMTVINEHTCLNVTVFHTFFDECNNLKKHVWRCDGTCRDKPPFYGYVKRSMNRAPGPNDFWYKKHQETCGGKFIKISGPEKETKFAKEKKPRKSTKKSVQSDLKKIFDDMCQNK</sequence>